<evidence type="ECO:0000313" key="2">
    <source>
        <dbReference type="Proteomes" id="UP001316184"/>
    </source>
</evidence>
<dbReference type="RefSeq" id="WP_232401372.1">
    <property type="nucleotide sequence ID" value="NZ_CP102173.1"/>
</dbReference>
<proteinExistence type="predicted"/>
<dbReference type="EMBL" id="CP102173">
    <property type="protein sequence ID" value="UUP12966.1"/>
    <property type="molecule type" value="Genomic_DNA"/>
</dbReference>
<organism evidence="1 2">
    <name type="scientific">Aeromicrobium wangtongii</name>
    <dbReference type="NCBI Taxonomy" id="2969247"/>
    <lineage>
        <taxon>Bacteria</taxon>
        <taxon>Bacillati</taxon>
        <taxon>Actinomycetota</taxon>
        <taxon>Actinomycetes</taxon>
        <taxon>Propionibacteriales</taxon>
        <taxon>Nocardioidaceae</taxon>
        <taxon>Aeromicrobium</taxon>
    </lineage>
</organism>
<keyword evidence="2" id="KW-1185">Reference proteome</keyword>
<accession>A0ABY5M7C3</accession>
<name>A0ABY5M7C3_9ACTN</name>
<dbReference type="Proteomes" id="UP001316184">
    <property type="component" value="Chromosome"/>
</dbReference>
<dbReference type="Gene3D" id="3.30.70.100">
    <property type="match status" value="1"/>
</dbReference>
<gene>
    <name evidence="1" type="ORF">NQV15_14040</name>
</gene>
<protein>
    <submittedName>
        <fullName evidence="1">Uncharacterized protein</fullName>
    </submittedName>
</protein>
<sequence length="119" mass="13071">MYGLTVRWSLADAPKGTLKALRAYVEDESYAKFAGLDGLRFKTWRVRKGEWFEGSYVFVSDEARAAFQASFEPGAADAPGSKLIGSAPILIEPCEIVAVVRGPAGFRSSSHFEHEPQED</sequence>
<reference evidence="1 2" key="1">
    <citation type="submission" date="2022-08" db="EMBL/GenBank/DDBJ databases">
        <title>novel species in genus Aeromicrobium.</title>
        <authorList>
            <person name="Ye L."/>
        </authorList>
    </citation>
    <scope>NUCLEOTIDE SEQUENCE [LARGE SCALE GENOMIC DNA]</scope>
    <source>
        <strain evidence="2">zg-Y1379</strain>
    </source>
</reference>
<evidence type="ECO:0000313" key="1">
    <source>
        <dbReference type="EMBL" id="UUP12966.1"/>
    </source>
</evidence>